<dbReference type="Pfam" id="PF00294">
    <property type="entry name" value="PfkB"/>
    <property type="match status" value="1"/>
</dbReference>
<dbReference type="InterPro" id="IPR011611">
    <property type="entry name" value="PfkB_dom"/>
</dbReference>
<evidence type="ECO:0000256" key="4">
    <source>
        <dbReference type="ARBA" id="ARBA00022777"/>
    </source>
</evidence>
<dbReference type="AlphaFoldDB" id="A0A543NK60"/>
<dbReference type="GO" id="GO:0008443">
    <property type="term" value="F:phosphofructokinase activity"/>
    <property type="evidence" value="ECO:0007669"/>
    <property type="project" value="TreeGrafter"/>
</dbReference>
<dbReference type="PANTHER" id="PTHR46566:SF5">
    <property type="entry name" value="1-PHOSPHOFRUCTOKINASE"/>
    <property type="match status" value="1"/>
</dbReference>
<keyword evidence="3" id="KW-0547">Nucleotide-binding</keyword>
<evidence type="ECO:0000259" key="7">
    <source>
        <dbReference type="Pfam" id="PF00294"/>
    </source>
</evidence>
<proteinExistence type="inferred from homology"/>
<name>A0A543NK60_9ACTN</name>
<dbReference type="PIRSF" id="PIRSF000535">
    <property type="entry name" value="1PFK/6PFK/LacC"/>
    <property type="match status" value="1"/>
</dbReference>
<dbReference type="EMBL" id="VFQC01000001">
    <property type="protein sequence ID" value="TQN32253.1"/>
    <property type="molecule type" value="Genomic_DNA"/>
</dbReference>
<evidence type="ECO:0000313" key="8">
    <source>
        <dbReference type="EMBL" id="TQN32253.1"/>
    </source>
</evidence>
<organism evidence="8 9">
    <name type="scientific">Haloactinospora alba</name>
    <dbReference type="NCBI Taxonomy" id="405555"/>
    <lineage>
        <taxon>Bacteria</taxon>
        <taxon>Bacillati</taxon>
        <taxon>Actinomycetota</taxon>
        <taxon>Actinomycetes</taxon>
        <taxon>Streptosporangiales</taxon>
        <taxon>Nocardiopsidaceae</taxon>
        <taxon>Haloactinospora</taxon>
    </lineage>
</organism>
<dbReference type="CDD" id="cd01164">
    <property type="entry name" value="FruK_PfkB_like"/>
    <property type="match status" value="1"/>
</dbReference>
<keyword evidence="9" id="KW-1185">Reference proteome</keyword>
<keyword evidence="4 8" id="KW-0418">Kinase</keyword>
<keyword evidence="5" id="KW-0067">ATP-binding</keyword>
<dbReference type="NCBIfam" id="TIGR03168">
    <property type="entry name" value="1-PFK"/>
    <property type="match status" value="1"/>
</dbReference>
<dbReference type="InterPro" id="IPR017583">
    <property type="entry name" value="Tagatose/fructose_Pkinase"/>
</dbReference>
<feature type="domain" description="Carbohydrate kinase PfkB" evidence="7">
    <location>
        <begin position="20"/>
        <end position="290"/>
    </location>
</feature>
<dbReference type="Gene3D" id="3.40.1190.20">
    <property type="match status" value="1"/>
</dbReference>
<dbReference type="Proteomes" id="UP000317422">
    <property type="component" value="Unassembled WGS sequence"/>
</dbReference>
<comment type="caution">
    <text evidence="8">The sequence shown here is derived from an EMBL/GenBank/DDBJ whole genome shotgun (WGS) entry which is preliminary data.</text>
</comment>
<comment type="similarity">
    <text evidence="1">Belongs to the carbohydrate kinase PfkB family.</text>
</comment>
<keyword evidence="2 6" id="KW-0808">Transferase</keyword>
<evidence type="ECO:0000256" key="6">
    <source>
        <dbReference type="PIRNR" id="PIRNR000535"/>
    </source>
</evidence>
<dbReference type="PANTHER" id="PTHR46566">
    <property type="entry name" value="1-PHOSPHOFRUCTOKINASE-RELATED"/>
    <property type="match status" value="1"/>
</dbReference>
<evidence type="ECO:0000256" key="5">
    <source>
        <dbReference type="ARBA" id="ARBA00022840"/>
    </source>
</evidence>
<evidence type="ECO:0000256" key="3">
    <source>
        <dbReference type="ARBA" id="ARBA00022741"/>
    </source>
</evidence>
<reference evidence="8 9" key="1">
    <citation type="submission" date="2019-06" db="EMBL/GenBank/DDBJ databases">
        <title>Sequencing the genomes of 1000 actinobacteria strains.</title>
        <authorList>
            <person name="Klenk H.-P."/>
        </authorList>
    </citation>
    <scope>NUCLEOTIDE SEQUENCE [LARGE SCALE GENOMIC DNA]</scope>
    <source>
        <strain evidence="8 9">DSM 45015</strain>
    </source>
</reference>
<gene>
    <name evidence="8" type="ORF">FHX37_2203</name>
</gene>
<evidence type="ECO:0000256" key="1">
    <source>
        <dbReference type="ARBA" id="ARBA00010688"/>
    </source>
</evidence>
<protein>
    <submittedName>
        <fullName evidence="8">1-phosphofructokinase</fullName>
    </submittedName>
</protein>
<dbReference type="GO" id="GO:0005829">
    <property type="term" value="C:cytosol"/>
    <property type="evidence" value="ECO:0007669"/>
    <property type="project" value="TreeGrafter"/>
</dbReference>
<evidence type="ECO:0000313" key="9">
    <source>
        <dbReference type="Proteomes" id="UP000317422"/>
    </source>
</evidence>
<dbReference type="OrthoDB" id="9801219at2"/>
<accession>A0A543NK60</accession>
<dbReference type="InterPro" id="IPR029056">
    <property type="entry name" value="Ribokinase-like"/>
</dbReference>
<sequence length="315" mass="32691">MIVTVTPNPSLDRTLELPRLERGEVARSHTTHAHPGGKGVNVARALARHEHAALALLPSGGSAGSELAQLLSACGVTTTTVPSQAPTRSNITLVESDGTATKINEPGPALIPAESDALCDAVDTALDRSPQWLVAAGSLPDGAPEELYSRFARIAAEHDVPIALDTSGETLRAAAQRGGFDLIKPNHEELQELAGRELPTVGEVVTAARHIIRRGNGVILATLGSHGVLRVTAEESQWAGGAVRSPRSTVGAGDCALAGYLAGDHPPRERLRHAAAWGRAAVELPGTTVPGPADVDTAAVDVRTDLPPTLPIKEL</sequence>
<evidence type="ECO:0000256" key="2">
    <source>
        <dbReference type="ARBA" id="ARBA00022679"/>
    </source>
</evidence>
<dbReference type="RefSeq" id="WP_141923776.1">
    <property type="nucleotide sequence ID" value="NZ_VFQC01000001.1"/>
</dbReference>
<dbReference type="SUPFAM" id="SSF53613">
    <property type="entry name" value="Ribokinase-like"/>
    <property type="match status" value="1"/>
</dbReference>
<dbReference type="GO" id="GO:0005524">
    <property type="term" value="F:ATP binding"/>
    <property type="evidence" value="ECO:0007669"/>
    <property type="project" value="UniProtKB-KW"/>
</dbReference>